<comment type="similarity">
    <text evidence="2">Belongs to the carotenoid oxygenase family.</text>
</comment>
<dbReference type="Pfam" id="PF03055">
    <property type="entry name" value="RPE65"/>
    <property type="match status" value="1"/>
</dbReference>
<dbReference type="EMBL" id="JAAAIP010001429">
    <property type="protein sequence ID" value="KAG0306858.1"/>
    <property type="molecule type" value="Genomic_DNA"/>
</dbReference>
<evidence type="ECO:0000256" key="2">
    <source>
        <dbReference type="ARBA" id="ARBA00006787"/>
    </source>
</evidence>
<name>A0A9P6UK51_9FUNG</name>
<organism evidence="5 6">
    <name type="scientific">Dissophora globulifera</name>
    <dbReference type="NCBI Taxonomy" id="979702"/>
    <lineage>
        <taxon>Eukaryota</taxon>
        <taxon>Fungi</taxon>
        <taxon>Fungi incertae sedis</taxon>
        <taxon>Mucoromycota</taxon>
        <taxon>Mortierellomycotina</taxon>
        <taxon>Mortierellomycetes</taxon>
        <taxon>Mortierellales</taxon>
        <taxon>Mortierellaceae</taxon>
        <taxon>Dissophora</taxon>
    </lineage>
</organism>
<comment type="cofactor">
    <cofactor evidence="1">
        <name>Fe(2+)</name>
        <dbReference type="ChEBI" id="CHEBI:29033"/>
    </cofactor>
</comment>
<evidence type="ECO:0000256" key="1">
    <source>
        <dbReference type="ARBA" id="ARBA00001954"/>
    </source>
</evidence>
<gene>
    <name evidence="5" type="ORF">BGZ99_001642</name>
</gene>
<evidence type="ECO:0000313" key="6">
    <source>
        <dbReference type="Proteomes" id="UP000738325"/>
    </source>
</evidence>
<evidence type="ECO:0000256" key="3">
    <source>
        <dbReference type="ARBA" id="ARBA00022723"/>
    </source>
</evidence>
<comment type="caution">
    <text evidence="5">The sequence shown here is derived from an EMBL/GenBank/DDBJ whole genome shotgun (WGS) entry which is preliminary data.</text>
</comment>
<protein>
    <submittedName>
        <fullName evidence="5">Uncharacterized protein</fullName>
    </submittedName>
</protein>
<dbReference type="OrthoDB" id="1069523at2759"/>
<reference evidence="5" key="1">
    <citation type="journal article" date="2020" name="Fungal Divers.">
        <title>Resolving the Mortierellaceae phylogeny through synthesis of multi-gene phylogenetics and phylogenomics.</title>
        <authorList>
            <person name="Vandepol N."/>
            <person name="Liber J."/>
            <person name="Desiro A."/>
            <person name="Na H."/>
            <person name="Kennedy M."/>
            <person name="Barry K."/>
            <person name="Grigoriev I.V."/>
            <person name="Miller A.N."/>
            <person name="O'Donnell K."/>
            <person name="Stajich J.E."/>
            <person name="Bonito G."/>
        </authorList>
    </citation>
    <scope>NUCLEOTIDE SEQUENCE</scope>
    <source>
        <strain evidence="5">REB-010B</strain>
    </source>
</reference>
<keyword evidence="4" id="KW-0408">Iron</keyword>
<proteinExistence type="inferred from homology"/>
<evidence type="ECO:0000256" key="4">
    <source>
        <dbReference type="ARBA" id="ARBA00023004"/>
    </source>
</evidence>
<accession>A0A9P6UK51</accession>
<sequence>MHAVAGQKDLRVEDDGFVVVQMFHPQKLTTDFAVLGAQTIELLATIELKYHVPLGFHVGGLSYFAKSRISLVLQRDFFLQSNEIYASAEDPTMPVPDLIICLHGRPALNYSANFELTTTRLHGVEIPVGMSYETP</sequence>
<dbReference type="GO" id="GO:0046872">
    <property type="term" value="F:metal ion binding"/>
    <property type="evidence" value="ECO:0007669"/>
    <property type="project" value="UniProtKB-KW"/>
</dbReference>
<dbReference type="Proteomes" id="UP000738325">
    <property type="component" value="Unassembled WGS sequence"/>
</dbReference>
<feature type="non-terminal residue" evidence="5">
    <location>
        <position position="135"/>
    </location>
</feature>
<keyword evidence="3" id="KW-0479">Metal-binding</keyword>
<keyword evidence="6" id="KW-1185">Reference proteome</keyword>
<dbReference type="AlphaFoldDB" id="A0A9P6UK51"/>
<dbReference type="GO" id="GO:0016702">
    <property type="term" value="F:oxidoreductase activity, acting on single donors with incorporation of molecular oxygen, incorporation of two atoms of oxygen"/>
    <property type="evidence" value="ECO:0007669"/>
    <property type="project" value="InterPro"/>
</dbReference>
<dbReference type="InterPro" id="IPR004294">
    <property type="entry name" value="Carotenoid_Oase"/>
</dbReference>
<evidence type="ECO:0000313" key="5">
    <source>
        <dbReference type="EMBL" id="KAG0306858.1"/>
    </source>
</evidence>